<dbReference type="InParanoid" id="A0A067Q6W0"/>
<keyword evidence="2" id="KW-1185">Reference proteome</keyword>
<dbReference type="AlphaFoldDB" id="A0A067Q6W0"/>
<protein>
    <submittedName>
        <fullName evidence="1">Uncharacterized protein</fullName>
    </submittedName>
</protein>
<dbReference type="Proteomes" id="UP000027265">
    <property type="component" value="Unassembled WGS sequence"/>
</dbReference>
<dbReference type="HOGENOM" id="CLU_134542_0_0_1"/>
<reference evidence="2" key="1">
    <citation type="journal article" date="2014" name="Proc. Natl. Acad. Sci. U.S.A.">
        <title>Extensive sampling of basidiomycete genomes demonstrates inadequacy of the white-rot/brown-rot paradigm for wood decay fungi.</title>
        <authorList>
            <person name="Riley R."/>
            <person name="Salamov A.A."/>
            <person name="Brown D.W."/>
            <person name="Nagy L.G."/>
            <person name="Floudas D."/>
            <person name="Held B.W."/>
            <person name="Levasseur A."/>
            <person name="Lombard V."/>
            <person name="Morin E."/>
            <person name="Otillar R."/>
            <person name="Lindquist E.A."/>
            <person name="Sun H."/>
            <person name="LaButti K.M."/>
            <person name="Schmutz J."/>
            <person name="Jabbour D."/>
            <person name="Luo H."/>
            <person name="Baker S.E."/>
            <person name="Pisabarro A.G."/>
            <person name="Walton J.D."/>
            <person name="Blanchette R.A."/>
            <person name="Henrissat B."/>
            <person name="Martin F."/>
            <person name="Cullen D."/>
            <person name="Hibbett D.S."/>
            <person name="Grigoriev I.V."/>
        </authorList>
    </citation>
    <scope>NUCLEOTIDE SEQUENCE [LARGE SCALE GENOMIC DNA]</scope>
    <source>
        <strain evidence="2">MUCL 33604</strain>
    </source>
</reference>
<gene>
    <name evidence="1" type="ORF">JAAARDRAFT_45002</name>
</gene>
<evidence type="ECO:0000313" key="2">
    <source>
        <dbReference type="Proteomes" id="UP000027265"/>
    </source>
</evidence>
<proteinExistence type="predicted"/>
<dbReference type="EMBL" id="KL197711">
    <property type="protein sequence ID" value="KDQ62788.1"/>
    <property type="molecule type" value="Genomic_DNA"/>
</dbReference>
<evidence type="ECO:0000313" key="1">
    <source>
        <dbReference type="EMBL" id="KDQ62788.1"/>
    </source>
</evidence>
<sequence>MINNIPRSDRNTCCRNGFTEQACSSCSGYGDPQFGGDGGDISGRGRLKDTAALDWPCTTDGWERVDDDLGGSKDGEREDEVVNSISIMLAVKRGDLSPTAPDHDMPYRICARSVTVATQVVDVGESSKATGWKYIDKWFPSHTLGRHLRIFHATFRVIARRQRQVRWFQ</sequence>
<organism evidence="1 2">
    <name type="scientific">Jaapia argillacea MUCL 33604</name>
    <dbReference type="NCBI Taxonomy" id="933084"/>
    <lineage>
        <taxon>Eukaryota</taxon>
        <taxon>Fungi</taxon>
        <taxon>Dikarya</taxon>
        <taxon>Basidiomycota</taxon>
        <taxon>Agaricomycotina</taxon>
        <taxon>Agaricomycetes</taxon>
        <taxon>Agaricomycetidae</taxon>
        <taxon>Jaapiales</taxon>
        <taxon>Jaapiaceae</taxon>
        <taxon>Jaapia</taxon>
    </lineage>
</organism>
<accession>A0A067Q6W0</accession>
<name>A0A067Q6W0_9AGAM</name>